<accession>A0A7G6WRL0</accession>
<keyword evidence="1" id="KW-1133">Transmembrane helix</keyword>
<evidence type="ECO:0000313" key="2">
    <source>
        <dbReference type="EMBL" id="QNE16625.1"/>
    </source>
</evidence>
<organism evidence="2 3">
    <name type="scientific">Kribbella qitaiheensis</name>
    <dbReference type="NCBI Taxonomy" id="1544730"/>
    <lineage>
        <taxon>Bacteria</taxon>
        <taxon>Bacillati</taxon>
        <taxon>Actinomycetota</taxon>
        <taxon>Actinomycetes</taxon>
        <taxon>Propionibacteriales</taxon>
        <taxon>Kribbellaceae</taxon>
        <taxon>Kribbella</taxon>
    </lineage>
</organism>
<evidence type="ECO:0000256" key="1">
    <source>
        <dbReference type="SAM" id="Phobius"/>
    </source>
</evidence>
<keyword evidence="1" id="KW-0812">Transmembrane</keyword>
<sequence>MTRFIDGEPSINIQIAHIHALEENGPRFVSSLTIPERNLFRNLLLLCQAHHNRVDSKQFERSFPATRLLKWKRDREGDAGAELAMVQIKDNEALRELFTDALHEAKVELLEAIGRVEKVSLNQAAMLRTLVDESFGQPRLNEDAVASLERSARMLVGLEDTAGVLYVASQTINEDTVISIQSATKELNTAVGQAKEMGHSLTAKLESFDVGDRPVDEVEPAVYYVDQGSKWLFFLRGMGVGAALVAVIILAIVITRARSGA</sequence>
<evidence type="ECO:0000313" key="3">
    <source>
        <dbReference type="Proteomes" id="UP000515563"/>
    </source>
</evidence>
<dbReference type="AlphaFoldDB" id="A0A7G6WRL0"/>
<dbReference type="KEGG" id="kqi:F1D05_00325"/>
<reference evidence="3" key="1">
    <citation type="submission" date="2019-09" db="EMBL/GenBank/DDBJ databases">
        <title>Antimicrobial potential of Antarctic Bacteria.</title>
        <authorList>
            <person name="Benaud N."/>
            <person name="Edwards R.J."/>
            <person name="Ferrari B.C."/>
        </authorList>
    </citation>
    <scope>NUCLEOTIDE SEQUENCE [LARGE SCALE GENOMIC DNA]</scope>
    <source>
        <strain evidence="3">SPB151</strain>
    </source>
</reference>
<keyword evidence="3" id="KW-1185">Reference proteome</keyword>
<dbReference type="Proteomes" id="UP000515563">
    <property type="component" value="Chromosome"/>
</dbReference>
<dbReference type="EMBL" id="CP043661">
    <property type="protein sequence ID" value="QNE16625.1"/>
    <property type="molecule type" value="Genomic_DNA"/>
</dbReference>
<reference evidence="2 3" key="2">
    <citation type="journal article" date="2020" name="Microbiol. Resour. Announc.">
        <title>Antarctic desert soil bacteria exhibit high novel natural product potential, evaluated through long-read genome sequencing and comparative genomics.</title>
        <authorList>
            <person name="Benaud N."/>
            <person name="Edwards R.J."/>
            <person name="Amos T.G."/>
            <person name="D'Agostino P.M."/>
            <person name="Gutierrez-Chavez C."/>
            <person name="Montgomery K."/>
            <person name="Nicetic I."/>
            <person name="Ferrari B.C."/>
        </authorList>
    </citation>
    <scope>NUCLEOTIDE SEQUENCE [LARGE SCALE GENOMIC DNA]</scope>
    <source>
        <strain evidence="2 3">SPB151</strain>
    </source>
</reference>
<keyword evidence="1" id="KW-0472">Membrane</keyword>
<feature type="transmembrane region" description="Helical" evidence="1">
    <location>
        <begin position="231"/>
        <end position="254"/>
    </location>
</feature>
<dbReference type="RefSeq" id="WP_185445183.1">
    <property type="nucleotide sequence ID" value="NZ_CP043661.1"/>
</dbReference>
<protein>
    <recommendedName>
        <fullName evidence="4">HNH endonuclease</fullName>
    </recommendedName>
</protein>
<gene>
    <name evidence="2" type="ORF">F1D05_00325</name>
</gene>
<name>A0A7G6WRL0_9ACTN</name>
<evidence type="ECO:0008006" key="4">
    <source>
        <dbReference type="Google" id="ProtNLM"/>
    </source>
</evidence>
<proteinExistence type="predicted"/>